<reference evidence="2 3" key="1">
    <citation type="submission" date="2022-09" db="EMBL/GenBank/DDBJ databases">
        <title>Chelativorans salina sp. nov., a novel slightly halophilic bacterium isolated from a saline lake sediment enrichment.</title>
        <authorList>
            <person name="Gao L."/>
            <person name="Fang B.-Z."/>
            <person name="Li W.-J."/>
        </authorList>
    </citation>
    <scope>NUCLEOTIDE SEQUENCE [LARGE SCALE GENOMIC DNA]</scope>
    <source>
        <strain evidence="2 3">EGI FJ00035</strain>
    </source>
</reference>
<gene>
    <name evidence="2" type="ORF">N5A92_25570</name>
</gene>
<evidence type="ECO:0000313" key="2">
    <source>
        <dbReference type="EMBL" id="MCT7378383.1"/>
    </source>
</evidence>
<dbReference type="Pfam" id="PF03807">
    <property type="entry name" value="F420_oxidored"/>
    <property type="match status" value="1"/>
</dbReference>
<dbReference type="EMBL" id="JAOCZP010000013">
    <property type="protein sequence ID" value="MCT7378383.1"/>
    <property type="molecule type" value="Genomic_DNA"/>
</dbReference>
<dbReference type="InterPro" id="IPR013328">
    <property type="entry name" value="6PGD_dom2"/>
</dbReference>
<dbReference type="Gene3D" id="1.10.1040.10">
    <property type="entry name" value="N-(1-d-carboxylethyl)-l-norvaline Dehydrogenase, domain 2"/>
    <property type="match status" value="1"/>
</dbReference>
<evidence type="ECO:0000259" key="1">
    <source>
        <dbReference type="Pfam" id="PF03807"/>
    </source>
</evidence>
<accession>A0ABT2LV24</accession>
<comment type="caution">
    <text evidence="2">The sequence shown here is derived from an EMBL/GenBank/DDBJ whole genome shotgun (WGS) entry which is preliminary data.</text>
</comment>
<dbReference type="Gene3D" id="3.40.50.720">
    <property type="entry name" value="NAD(P)-binding Rossmann-like Domain"/>
    <property type="match status" value="1"/>
</dbReference>
<organism evidence="2 3">
    <name type="scientific">Chelativorans salis</name>
    <dbReference type="NCBI Taxonomy" id="2978478"/>
    <lineage>
        <taxon>Bacteria</taxon>
        <taxon>Pseudomonadati</taxon>
        <taxon>Pseudomonadota</taxon>
        <taxon>Alphaproteobacteria</taxon>
        <taxon>Hyphomicrobiales</taxon>
        <taxon>Phyllobacteriaceae</taxon>
        <taxon>Chelativorans</taxon>
    </lineage>
</organism>
<keyword evidence="3" id="KW-1185">Reference proteome</keyword>
<evidence type="ECO:0000313" key="3">
    <source>
        <dbReference type="Proteomes" id="UP001320831"/>
    </source>
</evidence>
<feature type="domain" description="Pyrroline-5-carboxylate reductase catalytic N-terminal" evidence="1">
    <location>
        <begin position="3"/>
        <end position="97"/>
    </location>
</feature>
<dbReference type="InterPro" id="IPR036291">
    <property type="entry name" value="NAD(P)-bd_dom_sf"/>
</dbReference>
<dbReference type="Proteomes" id="UP001320831">
    <property type="component" value="Unassembled WGS sequence"/>
</dbReference>
<dbReference type="SUPFAM" id="SSF48179">
    <property type="entry name" value="6-phosphogluconate dehydrogenase C-terminal domain-like"/>
    <property type="match status" value="1"/>
</dbReference>
<dbReference type="SUPFAM" id="SSF51735">
    <property type="entry name" value="NAD(P)-binding Rossmann-fold domains"/>
    <property type="match status" value="1"/>
</dbReference>
<proteinExistence type="predicted"/>
<dbReference type="InterPro" id="IPR028939">
    <property type="entry name" value="P5C_Rdtase_cat_N"/>
</dbReference>
<sequence length="273" mass="28547">MHIAFIGFGEAARAFAGSFRERDGGIAFSAYDILLGTGDDASMRAAAEALGVLLAERPEEAVANADWVICAVTAASSFEAGRSVAGAVGAGQVYIDINSVSAGVKQQTAALFAENGCAYIDMAVMSPVHPRGHRSPVLIAGAIDGVVLDALDGYGFAFETVGTEPGMAATVKMVRSLFVKGLEAISVQTMIAAHRAGCLDRVRGLAGADLSAIRLGPFRLLPVRARGDPWRQARGRNARIRRCDERTRTSRRGSAGFGYCTGAGGGWRARPCP</sequence>
<dbReference type="InterPro" id="IPR008927">
    <property type="entry name" value="6-PGluconate_DH-like_C_sf"/>
</dbReference>
<protein>
    <submittedName>
        <fullName evidence="2">NAD(P)-binding domain-containing protein</fullName>
    </submittedName>
</protein>
<name>A0ABT2LV24_9HYPH</name>